<dbReference type="AlphaFoldDB" id="A0A087UHK7"/>
<dbReference type="FunFam" id="1.10.8.10:FF:000036">
    <property type="entry name" value="Toll-interacting protein-like Protein"/>
    <property type="match status" value="1"/>
</dbReference>
<dbReference type="GO" id="GO:0031624">
    <property type="term" value="F:ubiquitin conjugating enzyme binding"/>
    <property type="evidence" value="ECO:0007669"/>
    <property type="project" value="TreeGrafter"/>
</dbReference>
<name>A0A087UHK7_STEMI</name>
<dbReference type="GO" id="GO:0005737">
    <property type="term" value="C:cytoplasm"/>
    <property type="evidence" value="ECO:0007669"/>
    <property type="project" value="TreeGrafter"/>
</dbReference>
<dbReference type="Gene3D" id="1.10.8.10">
    <property type="entry name" value="DNA helicase RuvA subunit, C-terminal domain"/>
    <property type="match status" value="1"/>
</dbReference>
<dbReference type="PANTHER" id="PTHR16461">
    <property type="entry name" value="TOLL-INTERACTING PROTEIN"/>
    <property type="match status" value="1"/>
</dbReference>
<dbReference type="InterPro" id="IPR003892">
    <property type="entry name" value="CUE"/>
</dbReference>
<evidence type="ECO:0000313" key="2">
    <source>
        <dbReference type="EMBL" id="KFM76846.1"/>
    </source>
</evidence>
<dbReference type="Pfam" id="PF02845">
    <property type="entry name" value="CUE"/>
    <property type="match status" value="1"/>
</dbReference>
<dbReference type="PROSITE" id="PS51140">
    <property type="entry name" value="CUE"/>
    <property type="match status" value="1"/>
</dbReference>
<dbReference type="SUPFAM" id="SSF46934">
    <property type="entry name" value="UBA-like"/>
    <property type="match status" value="1"/>
</dbReference>
<feature type="domain" description="CUE" evidence="1">
    <location>
        <begin position="41"/>
        <end position="84"/>
    </location>
</feature>
<evidence type="ECO:0000259" key="1">
    <source>
        <dbReference type="PROSITE" id="PS51140"/>
    </source>
</evidence>
<organism evidence="2 3">
    <name type="scientific">Stegodyphus mimosarum</name>
    <name type="common">African social velvet spider</name>
    <dbReference type="NCBI Taxonomy" id="407821"/>
    <lineage>
        <taxon>Eukaryota</taxon>
        <taxon>Metazoa</taxon>
        <taxon>Ecdysozoa</taxon>
        <taxon>Arthropoda</taxon>
        <taxon>Chelicerata</taxon>
        <taxon>Arachnida</taxon>
        <taxon>Araneae</taxon>
        <taxon>Araneomorphae</taxon>
        <taxon>Entelegynae</taxon>
        <taxon>Eresoidea</taxon>
        <taxon>Eresidae</taxon>
        <taxon>Stegodyphus</taxon>
    </lineage>
</organism>
<protein>
    <submittedName>
        <fullName evidence="2">Toll-interacting protein</fullName>
    </submittedName>
</protein>
<dbReference type="GO" id="GO:0043130">
    <property type="term" value="F:ubiquitin binding"/>
    <property type="evidence" value="ECO:0007669"/>
    <property type="project" value="InterPro"/>
</dbReference>
<feature type="non-terminal residue" evidence="2">
    <location>
        <position position="86"/>
    </location>
</feature>
<dbReference type="EMBL" id="KK119824">
    <property type="protein sequence ID" value="KFM76846.1"/>
    <property type="molecule type" value="Genomic_DNA"/>
</dbReference>
<accession>A0A087UHK7</accession>
<dbReference type="InterPro" id="IPR009060">
    <property type="entry name" value="UBA-like_sf"/>
</dbReference>
<dbReference type="OrthoDB" id="9942608at2759"/>
<keyword evidence="3" id="KW-1185">Reference proteome</keyword>
<dbReference type="SMART" id="SM00546">
    <property type="entry name" value="CUE"/>
    <property type="match status" value="1"/>
</dbReference>
<dbReference type="GO" id="GO:0006511">
    <property type="term" value="P:ubiquitin-dependent protein catabolic process"/>
    <property type="evidence" value="ECO:0007669"/>
    <property type="project" value="TreeGrafter"/>
</dbReference>
<dbReference type="PANTHER" id="PTHR16461:SF5">
    <property type="entry name" value="TOLL-INTERACTING PROTEIN"/>
    <property type="match status" value="1"/>
</dbReference>
<evidence type="ECO:0000313" key="3">
    <source>
        <dbReference type="Proteomes" id="UP000054359"/>
    </source>
</evidence>
<proteinExistence type="predicted"/>
<dbReference type="Proteomes" id="UP000054359">
    <property type="component" value="Unassembled WGS sequence"/>
</dbReference>
<gene>
    <name evidence="2" type="ORF">X975_03078</name>
</gene>
<dbReference type="STRING" id="407821.A0A087UHK7"/>
<sequence length="86" mass="9396">MPYGSVFARDAAAYMTPKGQSPVMAVSNPVPAEMQEVPEQISKEDLKQVIEMFPNIEEEVVQTVLDSNRGNKDQTINALLALSEGT</sequence>
<reference evidence="2 3" key="1">
    <citation type="submission" date="2013-11" db="EMBL/GenBank/DDBJ databases">
        <title>Genome sequencing of Stegodyphus mimosarum.</title>
        <authorList>
            <person name="Bechsgaard J."/>
        </authorList>
    </citation>
    <scope>NUCLEOTIDE SEQUENCE [LARGE SCALE GENOMIC DNA]</scope>
</reference>